<evidence type="ECO:0000313" key="7">
    <source>
        <dbReference type="Proteomes" id="UP000315782"/>
    </source>
</evidence>
<feature type="domain" description="Pyrrolo-quinoline quinone repeat" evidence="5">
    <location>
        <begin position="84"/>
        <end position="312"/>
    </location>
</feature>
<protein>
    <recommendedName>
        <fullName evidence="4">Outer membrane protein assembly factor BamB</fullName>
    </recommendedName>
</protein>
<evidence type="ECO:0000256" key="3">
    <source>
        <dbReference type="ARBA" id="ARBA00023237"/>
    </source>
</evidence>
<dbReference type="GO" id="GO:0009279">
    <property type="term" value="C:cell outer membrane"/>
    <property type="evidence" value="ECO:0007669"/>
    <property type="project" value="UniProtKB-SubCell"/>
</dbReference>
<dbReference type="Proteomes" id="UP000315782">
    <property type="component" value="Unassembled WGS sequence"/>
</dbReference>
<keyword evidence="4" id="KW-0564">Palmitate</keyword>
<gene>
    <name evidence="4 6" type="primary">bamB</name>
    <name evidence="6" type="ORF">EVA96_02620</name>
</gene>
<comment type="subcellular location">
    <subcellularLocation>
        <location evidence="4">Cell outer membrane</location>
        <topology evidence="4">Lipid-anchor</topology>
    </subcellularLocation>
</comment>
<dbReference type="InterPro" id="IPR017687">
    <property type="entry name" value="BamB"/>
</dbReference>
<dbReference type="InterPro" id="IPR011047">
    <property type="entry name" value="Quinoprotein_ADH-like_sf"/>
</dbReference>
<dbReference type="PANTHER" id="PTHR34512:SF30">
    <property type="entry name" value="OUTER MEMBRANE PROTEIN ASSEMBLY FACTOR BAMB"/>
    <property type="match status" value="1"/>
</dbReference>
<reference evidence="6 7" key="1">
    <citation type="submission" date="2019-02" db="EMBL/GenBank/DDBJ databases">
        <title>Prokaryotic population dynamics and viral predation in marine succession experiment using metagenomics: the confinement effect.</title>
        <authorList>
            <person name="Haro-Moreno J.M."/>
            <person name="Rodriguez-Valera F."/>
            <person name="Lopez-Perez M."/>
        </authorList>
    </citation>
    <scope>NUCLEOTIDE SEQUENCE [LARGE SCALE GENOMIC DNA]</scope>
    <source>
        <strain evidence="6">MED-G163</strain>
    </source>
</reference>
<comment type="caution">
    <text evidence="6">The sequence shown here is derived from an EMBL/GenBank/DDBJ whole genome shotgun (WGS) entry which is preliminary data.</text>
</comment>
<comment type="subunit">
    <text evidence="4">Part of the Bam complex.</text>
</comment>
<dbReference type="PROSITE" id="PS51257">
    <property type="entry name" value="PROKAR_LIPOPROTEIN"/>
    <property type="match status" value="1"/>
</dbReference>
<dbReference type="EMBL" id="SHBI01000015">
    <property type="protein sequence ID" value="RZO20612.1"/>
    <property type="molecule type" value="Genomic_DNA"/>
</dbReference>
<keyword evidence="4" id="KW-0449">Lipoprotein</keyword>
<proteinExistence type="inferred from homology"/>
<keyword evidence="1 4" id="KW-0732">Signal</keyword>
<dbReference type="AlphaFoldDB" id="A0A520MHB1"/>
<dbReference type="HAMAP" id="MF_00923">
    <property type="entry name" value="OM_assembly_BamB"/>
    <property type="match status" value="1"/>
</dbReference>
<evidence type="ECO:0000256" key="2">
    <source>
        <dbReference type="ARBA" id="ARBA00023136"/>
    </source>
</evidence>
<comment type="function">
    <text evidence="4">Part of the outer membrane protein assembly complex, which is involved in assembly and insertion of beta-barrel proteins into the outer membrane.</text>
</comment>
<comment type="similarity">
    <text evidence="4">Belongs to the BamB family.</text>
</comment>
<dbReference type="GO" id="GO:0043165">
    <property type="term" value="P:Gram-negative-bacterium-type cell outer membrane assembly"/>
    <property type="evidence" value="ECO:0007669"/>
    <property type="project" value="UniProtKB-UniRule"/>
</dbReference>
<evidence type="ECO:0000256" key="1">
    <source>
        <dbReference type="ARBA" id="ARBA00022729"/>
    </source>
</evidence>
<sequence length="386" mass="42636">MKHNLINKALLIIFVFIISSCSSMDSLKFWQSDEVDIDEPKKLENFTDNLSIDVNWKISFNGDNSLGNFIPSYSGNNIFFADTSGNISSIDSYTGEVNWEIETVLLASGISSGFGILVVGDVNGNVIARDQNNGSLLWTTNVKGEVLSATAIDTKLVIVKTGSGELIALDRNSGEIKWSYRSKLPTLTIRGSSSPVIVENQVYASFDNGRLGVFELDTGFPIWDGAISYMSGTSELENLVDSDSSPLIDGGFIYSSNYQGNLNIFDTAQKRSVWQYESSSFHTPLLIKGLLVTVEDNSNIRSFSLKNLNESWVSEEYLNRGLSNLISQNSYIVVGDFEGYIHIIDPLNGKTVGREKISRNAIKTITGRSNTFYVVDEEFNLFSLSI</sequence>
<dbReference type="SUPFAM" id="SSF50998">
    <property type="entry name" value="Quinoprotein alcohol dehydrogenase-like"/>
    <property type="match status" value="1"/>
</dbReference>
<dbReference type="SMART" id="SM00564">
    <property type="entry name" value="PQQ"/>
    <property type="match status" value="6"/>
</dbReference>
<dbReference type="PANTHER" id="PTHR34512">
    <property type="entry name" value="CELL SURFACE PROTEIN"/>
    <property type="match status" value="1"/>
</dbReference>
<evidence type="ECO:0000256" key="4">
    <source>
        <dbReference type="HAMAP-Rule" id="MF_00923"/>
    </source>
</evidence>
<accession>A0A520MHB1</accession>
<dbReference type="NCBIfam" id="TIGR03300">
    <property type="entry name" value="assembly_YfgL"/>
    <property type="match status" value="1"/>
</dbReference>
<dbReference type="Gene3D" id="2.130.10.10">
    <property type="entry name" value="YVTN repeat-like/Quinoprotein amine dehydrogenase"/>
    <property type="match status" value="1"/>
</dbReference>
<dbReference type="GO" id="GO:0051205">
    <property type="term" value="P:protein insertion into membrane"/>
    <property type="evidence" value="ECO:0007669"/>
    <property type="project" value="UniProtKB-UniRule"/>
</dbReference>
<dbReference type="InterPro" id="IPR002372">
    <property type="entry name" value="PQQ_rpt_dom"/>
</dbReference>
<evidence type="ECO:0000259" key="5">
    <source>
        <dbReference type="Pfam" id="PF13360"/>
    </source>
</evidence>
<dbReference type="InterPro" id="IPR018391">
    <property type="entry name" value="PQQ_b-propeller_rpt"/>
</dbReference>
<dbReference type="InterPro" id="IPR015943">
    <property type="entry name" value="WD40/YVTN_repeat-like_dom_sf"/>
</dbReference>
<keyword evidence="2 4" id="KW-0472">Membrane</keyword>
<evidence type="ECO:0000313" key="6">
    <source>
        <dbReference type="EMBL" id="RZO20612.1"/>
    </source>
</evidence>
<dbReference type="Pfam" id="PF13360">
    <property type="entry name" value="PQQ_2"/>
    <property type="match status" value="1"/>
</dbReference>
<keyword evidence="3 4" id="KW-0998">Cell outer membrane</keyword>
<name>A0A520MHB1_9GAMM</name>
<organism evidence="6 7">
    <name type="scientific">SAR86 cluster bacterium</name>
    <dbReference type="NCBI Taxonomy" id="2030880"/>
    <lineage>
        <taxon>Bacteria</taxon>
        <taxon>Pseudomonadati</taxon>
        <taxon>Pseudomonadota</taxon>
        <taxon>Gammaproteobacteria</taxon>
        <taxon>SAR86 cluster</taxon>
    </lineage>
</organism>